<dbReference type="GO" id="GO:0035251">
    <property type="term" value="F:UDP-glucosyltransferase activity"/>
    <property type="evidence" value="ECO:0007669"/>
    <property type="project" value="InterPro"/>
</dbReference>
<evidence type="ECO:0000313" key="5">
    <source>
        <dbReference type="EMBL" id="AAL57240.1"/>
    </source>
</evidence>
<dbReference type="InterPro" id="IPR035595">
    <property type="entry name" value="UDP_glycos_trans_CS"/>
</dbReference>
<dbReference type="CDD" id="cd03784">
    <property type="entry name" value="GT1_Gtf-like"/>
    <property type="match status" value="1"/>
</dbReference>
<keyword evidence="2 3" id="KW-0808">Transferase</keyword>
<dbReference type="PROSITE" id="PS00375">
    <property type="entry name" value="UDPGT"/>
    <property type="match status" value="1"/>
</dbReference>
<dbReference type="InterPro" id="IPR050481">
    <property type="entry name" value="UDP-glycosyltransf_plant"/>
</dbReference>
<protein>
    <recommendedName>
        <fullName evidence="4">Glycosyltransferase</fullName>
        <ecNumber evidence="4">2.4.1.-</ecNumber>
    </recommendedName>
</protein>
<dbReference type="InterPro" id="IPR002213">
    <property type="entry name" value="UDP_glucos_trans"/>
</dbReference>
<evidence type="ECO:0000256" key="1">
    <source>
        <dbReference type="ARBA" id="ARBA00009995"/>
    </source>
</evidence>
<dbReference type="Pfam" id="PF00201">
    <property type="entry name" value="UDPGT"/>
    <property type="match status" value="1"/>
</dbReference>
<organism evidence="5">
    <name type="scientific">Cleretum bellidiforme</name>
    <name type="common">Livingstone daisy</name>
    <name type="synonym">Dorotheanthus bellidiformis</name>
    <dbReference type="NCBI Taxonomy" id="90527"/>
    <lineage>
        <taxon>Eukaryota</taxon>
        <taxon>Viridiplantae</taxon>
        <taxon>Streptophyta</taxon>
        <taxon>Embryophyta</taxon>
        <taxon>Tracheophyta</taxon>
        <taxon>Spermatophyta</taxon>
        <taxon>Magnoliopsida</taxon>
        <taxon>eudicotyledons</taxon>
        <taxon>Gunneridae</taxon>
        <taxon>Pentapetalae</taxon>
        <taxon>Caryophyllales</taxon>
        <taxon>Aizoaceae</taxon>
        <taxon>Cleretum</taxon>
    </lineage>
</organism>
<name>Q8W237_CLEBE</name>
<dbReference type="PANTHER" id="PTHR48048">
    <property type="entry name" value="GLYCOSYLTRANSFERASE"/>
    <property type="match status" value="1"/>
</dbReference>
<dbReference type="EC" id="2.4.1.-" evidence="4"/>
<dbReference type="SUPFAM" id="SSF53756">
    <property type="entry name" value="UDP-Glycosyltransferase/glycogen phosphorylase"/>
    <property type="match status" value="1"/>
</dbReference>
<dbReference type="SMR" id="Q8W237"/>
<dbReference type="KEGG" id="ag:AAL57240"/>
<accession>Q8W237</accession>
<keyword evidence="3" id="KW-0328">Glycosyltransferase</keyword>
<evidence type="ECO:0000256" key="4">
    <source>
        <dbReference type="RuleBase" id="RU362057"/>
    </source>
</evidence>
<evidence type="ECO:0000256" key="2">
    <source>
        <dbReference type="ARBA" id="ARBA00022679"/>
    </source>
</evidence>
<dbReference type="EMBL" id="AF374004">
    <property type="protein sequence ID" value="AAL57240.1"/>
    <property type="molecule type" value="mRNA"/>
</dbReference>
<dbReference type="FunFam" id="3.40.50.2000:FF:000056">
    <property type="entry name" value="Glycosyltransferase"/>
    <property type="match status" value="1"/>
</dbReference>
<dbReference type="PANTHER" id="PTHR48048:SF45">
    <property type="entry name" value="GLYCOSYLTRANSFERASE"/>
    <property type="match status" value="1"/>
</dbReference>
<sequence length="481" mass="53726">MSKIELVLVPTPGMGHLLSAVELSKLIIRRENRISVLILILSFPFDSGLVNAYVDFQSRDPDNSGSLTFITLPPLSNIPDCTSSTFFTTVIELHKPNVKQVVEERVRSGSPKPAGFVIDMLCPAMMDVAEELEVPSYILFTSGANLLNVVFHFLSLADNGVDIATEVNDPDKEVDVPGFRNRVPCKVLPLPFLEKDFLVKRGRRFRRSNGILVNTSNELESYAIQTLLEQAKDNKIPPVYPVGPILELNSKSRCGTKEDEEVSIMRWLDEQPVNSVLFVCFGSMGTFDEDQVKEIANGLEQSGYCFLWSLRQPPPEGKATPSEEAFLDTLPEGFVERTSHKGKIIGWAPQVSILAHKAVGGFVSHCGWNSTLESLWFGVPMATWPISAEQQLNAFELVKEFGMAVEIRMDFWRDCRKNTQSFVVTSEEIENGVKKLMSMDEEMVEKVKKMSDKSRKTLEDGGSSHHSLGRFINDLLENAGF</sequence>
<proteinExistence type="evidence at transcript level"/>
<evidence type="ECO:0000256" key="3">
    <source>
        <dbReference type="RuleBase" id="RU003718"/>
    </source>
</evidence>
<reference evidence="5" key="1">
    <citation type="journal article" date="2002" name="Planta">
        <title>Substrate specificity and sequence analysis define a polyphyletic origin of betanidin 5- and 6-O-glucosyltransferase from Dorotheanthus bellidiformis.</title>
        <authorList>
            <person name="Vogt T."/>
        </authorList>
    </citation>
    <scope>NUCLEOTIDE SEQUENCE</scope>
</reference>
<comment type="similarity">
    <text evidence="1 3">Belongs to the UDP-glycosyltransferase family.</text>
</comment>
<dbReference type="AlphaFoldDB" id="Q8W237"/>
<dbReference type="CAZy" id="GT1">
    <property type="family name" value="Glycosyltransferase Family 1"/>
</dbReference>
<dbReference type="Gene3D" id="3.40.50.2000">
    <property type="entry name" value="Glycogen Phosphorylase B"/>
    <property type="match status" value="2"/>
</dbReference>